<sequence>MASCLERDLSCPVCREIFADPVVLSCSHSFCRACVQKWWREKETCECPVCKERSVQSDPPANLALRNLSETFLLERARKLPAEVCGVHAERLRLFCLDHRQPVCVICRDSKTHTNHKFRPIDEAAQDHRAELQEALKPLQDKLQLLKQVKESCELMAKHIRVQSRNTGKQIKERFKKVREFLQKEEEAMMAALREEEKQKSKKLVEQTEALSRDISAVSDAVRAAEKQLRAEDVSFLQNYKAAAERVRQRPLLDDPHLASGALIDVAKHLGNLTHNIWRKMEVMAPYSPVILDPNTAHPGLVLSEDLTSVSPEDSRKLPDNPERFARLGVVLGSEGFDSGCHRWDVEVGGAAGWVVGVAPQSVQRKGVGAGLWRVGLRDGEYAAVCASDARVPLPLTTKLQRIRVHLDWNRGRLSFIDAETDTDLHTFTHTFTEKLFPFFSSENKLQITQKYTNTLQFVHDIHQ</sequence>
<dbReference type="PROSITE" id="PS50089">
    <property type="entry name" value="ZF_RING_2"/>
    <property type="match status" value="1"/>
</dbReference>
<dbReference type="InterPro" id="IPR043136">
    <property type="entry name" value="B30.2/SPRY_sf"/>
</dbReference>
<name>A0A6P7MKS1_BETSP</name>
<keyword evidence="2 4" id="KW-0863">Zinc-finger</keyword>
<dbReference type="SMART" id="SM00589">
    <property type="entry name" value="PRY"/>
    <property type="match status" value="1"/>
</dbReference>
<dbReference type="PRINTS" id="PR01407">
    <property type="entry name" value="BUTYPHLNCDUF"/>
</dbReference>
<feature type="domain" description="B box-type" evidence="7">
    <location>
        <begin position="80"/>
        <end position="121"/>
    </location>
</feature>
<dbReference type="Gene3D" id="3.30.40.10">
    <property type="entry name" value="Zinc/RING finger domain, C3HC4 (zinc finger)"/>
    <property type="match status" value="1"/>
</dbReference>
<dbReference type="Gene3D" id="2.60.120.920">
    <property type="match status" value="1"/>
</dbReference>
<dbReference type="RefSeq" id="XP_029007361.1">
    <property type="nucleotide sequence ID" value="XM_029151528.3"/>
</dbReference>
<dbReference type="Gene3D" id="3.30.160.60">
    <property type="entry name" value="Classic Zinc Finger"/>
    <property type="match status" value="1"/>
</dbReference>
<dbReference type="InterPro" id="IPR013083">
    <property type="entry name" value="Znf_RING/FYVE/PHD"/>
</dbReference>
<evidence type="ECO:0000313" key="10">
    <source>
        <dbReference type="RefSeq" id="XP_029007361.1"/>
    </source>
</evidence>
<dbReference type="InterPro" id="IPR050143">
    <property type="entry name" value="TRIM/RBCC"/>
</dbReference>
<gene>
    <name evidence="10" type="primary">LOC114855969</name>
</gene>
<dbReference type="SMART" id="SM00449">
    <property type="entry name" value="SPRY"/>
    <property type="match status" value="1"/>
</dbReference>
<evidence type="ECO:0000256" key="4">
    <source>
        <dbReference type="PROSITE-ProRule" id="PRU00024"/>
    </source>
</evidence>
<dbReference type="Pfam" id="PF13765">
    <property type="entry name" value="PRY"/>
    <property type="match status" value="1"/>
</dbReference>
<dbReference type="PROSITE" id="PS50188">
    <property type="entry name" value="B302_SPRY"/>
    <property type="match status" value="1"/>
</dbReference>
<evidence type="ECO:0000313" key="9">
    <source>
        <dbReference type="Proteomes" id="UP000515150"/>
    </source>
</evidence>
<keyword evidence="1" id="KW-0479">Metal-binding</keyword>
<dbReference type="InterPro" id="IPR003879">
    <property type="entry name" value="Butyrophylin_SPRY"/>
</dbReference>
<dbReference type="FunCoup" id="A0A6P7MKS1">
    <property type="interactions" value="186"/>
</dbReference>
<dbReference type="Proteomes" id="UP000515150">
    <property type="component" value="Chromosome 5"/>
</dbReference>
<feature type="domain" description="RING-type" evidence="6">
    <location>
        <begin position="11"/>
        <end position="51"/>
    </location>
</feature>
<dbReference type="InterPro" id="IPR001870">
    <property type="entry name" value="B30.2/SPRY"/>
</dbReference>
<dbReference type="Pfam" id="PF13445">
    <property type="entry name" value="zf-RING_UBOX"/>
    <property type="match status" value="1"/>
</dbReference>
<dbReference type="InterPro" id="IPR001841">
    <property type="entry name" value="Znf_RING"/>
</dbReference>
<dbReference type="PANTHER" id="PTHR24103">
    <property type="entry name" value="E3 UBIQUITIN-PROTEIN LIGASE TRIM"/>
    <property type="match status" value="1"/>
</dbReference>
<evidence type="ECO:0000256" key="5">
    <source>
        <dbReference type="SAM" id="Coils"/>
    </source>
</evidence>
<dbReference type="GO" id="GO:0008270">
    <property type="term" value="F:zinc ion binding"/>
    <property type="evidence" value="ECO:0007669"/>
    <property type="project" value="UniProtKB-KW"/>
</dbReference>
<evidence type="ECO:0000259" key="8">
    <source>
        <dbReference type="PROSITE" id="PS50188"/>
    </source>
</evidence>
<dbReference type="InterPro" id="IPR013320">
    <property type="entry name" value="ConA-like_dom_sf"/>
</dbReference>
<dbReference type="OrthoDB" id="6105938at2759"/>
<feature type="coiled-coil region" evidence="5">
    <location>
        <begin position="179"/>
        <end position="214"/>
    </location>
</feature>
<dbReference type="PROSITE" id="PS50119">
    <property type="entry name" value="ZF_BBOX"/>
    <property type="match status" value="1"/>
</dbReference>
<dbReference type="GO" id="GO:0004842">
    <property type="term" value="F:ubiquitin-protein transferase activity"/>
    <property type="evidence" value="ECO:0007669"/>
    <property type="project" value="InterPro"/>
</dbReference>
<keyword evidence="5" id="KW-0175">Coiled coil</keyword>
<dbReference type="GeneID" id="114855969"/>
<dbReference type="InterPro" id="IPR003613">
    <property type="entry name" value="Ubox_domain"/>
</dbReference>
<keyword evidence="9" id="KW-1185">Reference proteome</keyword>
<dbReference type="KEGG" id="bspl:114855969"/>
<dbReference type="Pfam" id="PF00622">
    <property type="entry name" value="SPRY"/>
    <property type="match status" value="1"/>
</dbReference>
<feature type="domain" description="B30.2/SPRY" evidence="8">
    <location>
        <begin position="270"/>
        <end position="458"/>
    </location>
</feature>
<proteinExistence type="predicted"/>
<dbReference type="InterPro" id="IPR017907">
    <property type="entry name" value="Znf_RING_CS"/>
</dbReference>
<evidence type="ECO:0000256" key="1">
    <source>
        <dbReference type="ARBA" id="ARBA00022723"/>
    </source>
</evidence>
<evidence type="ECO:0000259" key="6">
    <source>
        <dbReference type="PROSITE" id="PS50089"/>
    </source>
</evidence>
<dbReference type="GO" id="GO:0016567">
    <property type="term" value="P:protein ubiquitination"/>
    <property type="evidence" value="ECO:0007669"/>
    <property type="project" value="InterPro"/>
</dbReference>
<dbReference type="SMART" id="SM00504">
    <property type="entry name" value="Ubox"/>
    <property type="match status" value="1"/>
</dbReference>
<accession>A0A6P7MKS1</accession>
<dbReference type="SMART" id="SM00336">
    <property type="entry name" value="BBOX"/>
    <property type="match status" value="1"/>
</dbReference>
<dbReference type="CDD" id="cd12893">
    <property type="entry name" value="SPRY_PRY_TRIM35"/>
    <property type="match status" value="1"/>
</dbReference>
<dbReference type="PROSITE" id="PS00518">
    <property type="entry name" value="ZF_RING_1"/>
    <property type="match status" value="1"/>
</dbReference>
<keyword evidence="3" id="KW-0862">Zinc</keyword>
<evidence type="ECO:0000259" key="7">
    <source>
        <dbReference type="PROSITE" id="PS50119"/>
    </source>
</evidence>
<dbReference type="InterPro" id="IPR003877">
    <property type="entry name" value="SPRY_dom"/>
</dbReference>
<dbReference type="InParanoid" id="A0A6P7MKS1"/>
<dbReference type="SUPFAM" id="SSF57845">
    <property type="entry name" value="B-box zinc-binding domain"/>
    <property type="match status" value="1"/>
</dbReference>
<dbReference type="InterPro" id="IPR000315">
    <property type="entry name" value="Znf_B-box"/>
</dbReference>
<dbReference type="InterPro" id="IPR027370">
    <property type="entry name" value="Znf-RING_euk"/>
</dbReference>
<dbReference type="SMART" id="SM00184">
    <property type="entry name" value="RING"/>
    <property type="match status" value="1"/>
</dbReference>
<dbReference type="AlphaFoldDB" id="A0A6P7MKS1"/>
<protein>
    <submittedName>
        <fullName evidence="10">Zinc-binding protein A33-like</fullName>
    </submittedName>
</protein>
<dbReference type="InterPro" id="IPR006574">
    <property type="entry name" value="PRY"/>
</dbReference>
<dbReference type="SUPFAM" id="SSF57850">
    <property type="entry name" value="RING/U-box"/>
    <property type="match status" value="1"/>
</dbReference>
<reference evidence="10" key="1">
    <citation type="submission" date="2025-08" db="UniProtKB">
        <authorList>
            <consortium name="RefSeq"/>
        </authorList>
    </citation>
    <scope>IDENTIFICATION</scope>
</reference>
<dbReference type="Pfam" id="PF00643">
    <property type="entry name" value="zf-B_box"/>
    <property type="match status" value="1"/>
</dbReference>
<evidence type="ECO:0000256" key="2">
    <source>
        <dbReference type="ARBA" id="ARBA00022771"/>
    </source>
</evidence>
<organism evidence="9 10">
    <name type="scientific">Betta splendens</name>
    <name type="common">Siamese fighting fish</name>
    <dbReference type="NCBI Taxonomy" id="158456"/>
    <lineage>
        <taxon>Eukaryota</taxon>
        <taxon>Metazoa</taxon>
        <taxon>Chordata</taxon>
        <taxon>Craniata</taxon>
        <taxon>Vertebrata</taxon>
        <taxon>Euteleostomi</taxon>
        <taxon>Actinopterygii</taxon>
        <taxon>Neopterygii</taxon>
        <taxon>Teleostei</taxon>
        <taxon>Neoteleostei</taxon>
        <taxon>Acanthomorphata</taxon>
        <taxon>Anabantaria</taxon>
        <taxon>Anabantiformes</taxon>
        <taxon>Anabantoidei</taxon>
        <taxon>Osphronemidae</taxon>
        <taxon>Betta</taxon>
    </lineage>
</organism>
<dbReference type="SUPFAM" id="SSF49899">
    <property type="entry name" value="Concanavalin A-like lectins/glucanases"/>
    <property type="match status" value="1"/>
</dbReference>
<evidence type="ECO:0000256" key="3">
    <source>
        <dbReference type="ARBA" id="ARBA00022833"/>
    </source>
</evidence>